<evidence type="ECO:0000259" key="1">
    <source>
        <dbReference type="Pfam" id="PF13173"/>
    </source>
</evidence>
<dbReference type="EMBL" id="VHIR01000002">
    <property type="protein sequence ID" value="TQE44335.1"/>
    <property type="molecule type" value="Genomic_DNA"/>
</dbReference>
<dbReference type="InterPro" id="IPR041682">
    <property type="entry name" value="AAA_14"/>
</dbReference>
<protein>
    <submittedName>
        <fullName evidence="3">ATP-binding protein</fullName>
    </submittedName>
</protein>
<organism evidence="3 4">
    <name type="scientific">Corynebacterium phoceense</name>
    <dbReference type="NCBI Taxonomy" id="1686286"/>
    <lineage>
        <taxon>Bacteria</taxon>
        <taxon>Bacillati</taxon>
        <taxon>Actinomycetota</taxon>
        <taxon>Actinomycetes</taxon>
        <taxon>Mycobacteriales</taxon>
        <taxon>Corynebacteriaceae</taxon>
        <taxon>Corynebacterium</taxon>
    </lineage>
</organism>
<dbReference type="Pfam" id="PF13635">
    <property type="entry name" value="DUF4143"/>
    <property type="match status" value="1"/>
</dbReference>
<dbReference type="InterPro" id="IPR027417">
    <property type="entry name" value="P-loop_NTPase"/>
</dbReference>
<dbReference type="SUPFAM" id="SSF52540">
    <property type="entry name" value="P-loop containing nucleoside triphosphate hydrolases"/>
    <property type="match status" value="1"/>
</dbReference>
<reference evidence="3 4" key="1">
    <citation type="submission" date="2019-06" db="EMBL/GenBank/DDBJ databases">
        <title>Draft genome of C. phoceense Strain 272.</title>
        <authorList>
            <person name="Pacheco L.G.C."/>
            <person name="Barberis C.M."/>
            <person name="Almuzara M.N."/>
            <person name="Traglia G.M."/>
            <person name="Santos C.S."/>
            <person name="Rocha D.J.P.G."/>
            <person name="Aguiar E.R.G.R."/>
            <person name="Vay C.A."/>
        </authorList>
    </citation>
    <scope>NUCLEOTIDE SEQUENCE [LARGE SCALE GENOMIC DNA]</scope>
    <source>
        <strain evidence="3 4">272</strain>
    </source>
</reference>
<proteinExistence type="predicted"/>
<dbReference type="RefSeq" id="WP_066489584.1">
    <property type="nucleotide sequence ID" value="NZ_JADPQA010000004.1"/>
</dbReference>
<gene>
    <name evidence="3" type="ORF">EJK80_01745</name>
</gene>
<feature type="domain" description="AAA" evidence="1">
    <location>
        <begin position="30"/>
        <end position="153"/>
    </location>
</feature>
<dbReference type="PANTHER" id="PTHR33295:SF20">
    <property type="entry name" value="ATPASE"/>
    <property type="match status" value="1"/>
</dbReference>
<evidence type="ECO:0000313" key="4">
    <source>
        <dbReference type="Proteomes" id="UP000318080"/>
    </source>
</evidence>
<keyword evidence="4" id="KW-1185">Reference proteome</keyword>
<dbReference type="PANTHER" id="PTHR33295">
    <property type="entry name" value="ATPASE"/>
    <property type="match status" value="1"/>
</dbReference>
<keyword evidence="3" id="KW-0067">ATP-binding</keyword>
<dbReference type="InterPro" id="IPR025420">
    <property type="entry name" value="DUF4143"/>
</dbReference>
<dbReference type="AlphaFoldDB" id="A0A540R9B0"/>
<keyword evidence="3" id="KW-0547">Nucleotide-binding</keyword>
<name>A0A540R9B0_9CORY</name>
<dbReference type="Pfam" id="PF13173">
    <property type="entry name" value="AAA_14"/>
    <property type="match status" value="1"/>
</dbReference>
<feature type="domain" description="DUF4143" evidence="2">
    <location>
        <begin position="202"/>
        <end position="348"/>
    </location>
</feature>
<sequence>MTRAHELRTRKDYLQTLVDWDADPATNGMVRVISGVRRSGKSSLLELYKQHVGSDKVVSVNFEDFSTLGLREAQRFHEEMTTRIAATGATHLHVDEVQELDDWPQVINSLRLHENLTITVTGSNASMFVGEGLTYLAGRYIQLEMFPLSLHEYSSFAPEAPSQPAARYAEWMRGTLPAAAQAGSAKIRREINNAIFDSIFARDIALRGAIKDPDIFMRVASFVFDNVGSQLSSHKIANYLTSAGAKTTQPTVERYLGLLVDAHMLYRCDRFDVRGKAHLKGGAKYYFVDPGLRDVLLGANSSNTGHDLENMVYLELLRRGFSVAVGNAPQGEIDFVVTRDKERYYVQVALTAMDDKTLHRELSSFRGLPAGSHCILLTFDAMPLNTGEVVHLHAADFLDGAPLR</sequence>
<dbReference type="STRING" id="1686286.GCA_900092335_00515"/>
<comment type="caution">
    <text evidence="3">The sequence shown here is derived from an EMBL/GenBank/DDBJ whole genome shotgun (WGS) entry which is preliminary data.</text>
</comment>
<dbReference type="Proteomes" id="UP000318080">
    <property type="component" value="Unassembled WGS sequence"/>
</dbReference>
<evidence type="ECO:0000259" key="2">
    <source>
        <dbReference type="Pfam" id="PF13635"/>
    </source>
</evidence>
<evidence type="ECO:0000313" key="3">
    <source>
        <dbReference type="EMBL" id="TQE44335.1"/>
    </source>
</evidence>
<accession>A0A540R9B0</accession>
<dbReference type="GO" id="GO:0005524">
    <property type="term" value="F:ATP binding"/>
    <property type="evidence" value="ECO:0007669"/>
    <property type="project" value="UniProtKB-KW"/>
</dbReference>